<dbReference type="EMBL" id="JAYFSI010000018">
    <property type="protein sequence ID" value="MEA5366977.1"/>
    <property type="molecule type" value="Genomic_DNA"/>
</dbReference>
<organism evidence="1 2">
    <name type="scientific">Amycolatopsis heterodermiae</name>
    <dbReference type="NCBI Taxonomy" id="3110235"/>
    <lineage>
        <taxon>Bacteria</taxon>
        <taxon>Bacillati</taxon>
        <taxon>Actinomycetota</taxon>
        <taxon>Actinomycetes</taxon>
        <taxon>Pseudonocardiales</taxon>
        <taxon>Pseudonocardiaceae</taxon>
        <taxon>Amycolatopsis</taxon>
    </lineage>
</organism>
<accession>A0ABU5RL06</accession>
<proteinExistence type="predicted"/>
<reference evidence="1 2" key="1">
    <citation type="submission" date="2023-12" db="EMBL/GenBank/DDBJ databases">
        <title>Amycolatopsis sp. V23-08.</title>
        <authorList>
            <person name="Somphong A."/>
        </authorList>
    </citation>
    <scope>NUCLEOTIDE SEQUENCE [LARGE SCALE GENOMIC DNA]</scope>
    <source>
        <strain evidence="1 2">V23-08</strain>
    </source>
</reference>
<evidence type="ECO:0000313" key="2">
    <source>
        <dbReference type="Proteomes" id="UP001304298"/>
    </source>
</evidence>
<dbReference type="RefSeq" id="WP_323336622.1">
    <property type="nucleotide sequence ID" value="NZ_JAYFSI010000018.1"/>
</dbReference>
<comment type="caution">
    <text evidence="1">The sequence shown here is derived from an EMBL/GenBank/DDBJ whole genome shotgun (WGS) entry which is preliminary data.</text>
</comment>
<evidence type="ECO:0000313" key="1">
    <source>
        <dbReference type="EMBL" id="MEA5366977.1"/>
    </source>
</evidence>
<protein>
    <submittedName>
        <fullName evidence="1">Uncharacterized protein</fullName>
    </submittedName>
</protein>
<sequence>MSAPFSADVRTLFADLGIETESTERATGLVIDRFELWGDSAPAAGAVRASICRVDVLEAA</sequence>
<gene>
    <name evidence="1" type="ORF">VA596_46120</name>
</gene>
<keyword evidence="2" id="KW-1185">Reference proteome</keyword>
<name>A0ABU5RL06_9PSEU</name>
<dbReference type="Proteomes" id="UP001304298">
    <property type="component" value="Unassembled WGS sequence"/>
</dbReference>